<evidence type="ECO:0000313" key="1">
    <source>
        <dbReference type="EMBL" id="WOJ90136.1"/>
    </source>
</evidence>
<reference evidence="1 2" key="1">
    <citation type="submission" date="2023-10" db="EMBL/GenBank/DDBJ databases">
        <title>Novel methanotroph of the genus Methylocapsa from a subarctic wetland.</title>
        <authorList>
            <person name="Belova S.E."/>
            <person name="Oshkin I.Y."/>
            <person name="Miroshnikov K."/>
            <person name="Dedysh S.N."/>
        </authorList>
    </citation>
    <scope>NUCLEOTIDE SEQUENCE [LARGE SCALE GENOMIC DNA]</scope>
    <source>
        <strain evidence="1 2">RX1</strain>
    </source>
</reference>
<dbReference type="Proteomes" id="UP001626536">
    <property type="component" value="Chromosome"/>
</dbReference>
<dbReference type="RefSeq" id="WP_407339582.1">
    <property type="nucleotide sequence ID" value="NZ_CP136862.1"/>
</dbReference>
<organism evidence="1 2">
    <name type="scientific">Methylocapsa polymorpha</name>
    <dbReference type="NCBI Taxonomy" id="3080828"/>
    <lineage>
        <taxon>Bacteria</taxon>
        <taxon>Pseudomonadati</taxon>
        <taxon>Pseudomonadota</taxon>
        <taxon>Alphaproteobacteria</taxon>
        <taxon>Hyphomicrobiales</taxon>
        <taxon>Beijerinckiaceae</taxon>
        <taxon>Methylocapsa</taxon>
    </lineage>
</organism>
<evidence type="ECO:0008006" key="3">
    <source>
        <dbReference type="Google" id="ProtNLM"/>
    </source>
</evidence>
<keyword evidence="2" id="KW-1185">Reference proteome</keyword>
<dbReference type="EMBL" id="CP136862">
    <property type="protein sequence ID" value="WOJ90136.1"/>
    <property type="molecule type" value="Genomic_DNA"/>
</dbReference>
<sequence length="243" mass="27136">MSEGTFIVLLDPVPKKEAAFHEWYAEFFEHIRGLAGVRSAQNFMFGPNQIDVRPLQQFLALFELEDVEPVRNGIAEKYGVKTSKEVLRLPDCVDQTTIMPTFYETISERQSAPNAPDTPLEQQNLLISLISVGLDKQASFGEAYVGERLGDMLSIPAQISGQLHQVSKHQIQNPIYPFIALYRNSDSKQILSAWPAPGTNWRSIAAARARDPSIRADGRLASMKTRDFLFEPYVAPEAAKPAS</sequence>
<evidence type="ECO:0000313" key="2">
    <source>
        <dbReference type="Proteomes" id="UP001626536"/>
    </source>
</evidence>
<proteinExistence type="predicted"/>
<protein>
    <recommendedName>
        <fullName evidence="3">NIPSNAP domain-containing protein</fullName>
    </recommendedName>
</protein>
<accession>A0ABZ0HW62</accession>
<name>A0ABZ0HW62_9HYPH</name>
<gene>
    <name evidence="1" type="ORF">RZS28_02175</name>
</gene>